<dbReference type="GO" id="GO:0003735">
    <property type="term" value="F:structural constituent of ribosome"/>
    <property type="evidence" value="ECO:0007669"/>
    <property type="project" value="InterPro"/>
</dbReference>
<accession>A0A1G2QWS9</accession>
<feature type="domain" description="Large ribosomal subunit protein bL25 L25" evidence="6">
    <location>
        <begin position="7"/>
        <end position="88"/>
    </location>
</feature>
<dbReference type="InterPro" id="IPR029751">
    <property type="entry name" value="Ribosomal_L25_dom"/>
</dbReference>
<reference evidence="8 9" key="1">
    <citation type="journal article" date="2016" name="Nat. Commun.">
        <title>Thousands of microbial genomes shed light on interconnected biogeochemical processes in an aquifer system.</title>
        <authorList>
            <person name="Anantharaman K."/>
            <person name="Brown C.T."/>
            <person name="Hug L.A."/>
            <person name="Sharon I."/>
            <person name="Castelle C.J."/>
            <person name="Probst A.J."/>
            <person name="Thomas B.C."/>
            <person name="Singh A."/>
            <person name="Wilkins M.J."/>
            <person name="Karaoz U."/>
            <person name="Brodie E.L."/>
            <person name="Williams K.H."/>
            <person name="Hubbard S.S."/>
            <person name="Banfield J.F."/>
        </authorList>
    </citation>
    <scope>NUCLEOTIDE SEQUENCE [LARGE SCALE GENOMIC DNA]</scope>
</reference>
<dbReference type="InterPro" id="IPR001021">
    <property type="entry name" value="Ribosomal_bL25_long"/>
</dbReference>
<evidence type="ECO:0000259" key="6">
    <source>
        <dbReference type="Pfam" id="PF01386"/>
    </source>
</evidence>
<dbReference type="InterPro" id="IPR020057">
    <property type="entry name" value="Ribosomal_bL25_b-dom"/>
</dbReference>
<dbReference type="SUPFAM" id="SSF50715">
    <property type="entry name" value="Ribosomal protein L25-like"/>
    <property type="match status" value="1"/>
</dbReference>
<name>A0A1G2QWS9_9BACT</name>
<dbReference type="InterPro" id="IPR020930">
    <property type="entry name" value="Ribosomal_uL5_bac-type"/>
</dbReference>
<dbReference type="InterPro" id="IPR011035">
    <property type="entry name" value="Ribosomal_bL25/Gln-tRNA_synth"/>
</dbReference>
<comment type="subunit">
    <text evidence="5">Part of the 50S ribosomal subunit; part of the 5S rRNA/L5/L18/L25 subcomplex. Contacts the 5S rRNA. Binds to the 5S rRNA independently of L5 and L18.</text>
</comment>
<dbReference type="NCBIfam" id="TIGR00731">
    <property type="entry name" value="bL25_bact_ctc"/>
    <property type="match status" value="1"/>
</dbReference>
<evidence type="ECO:0000313" key="8">
    <source>
        <dbReference type="EMBL" id="OHA65074.1"/>
    </source>
</evidence>
<evidence type="ECO:0000256" key="4">
    <source>
        <dbReference type="ARBA" id="ARBA00023274"/>
    </source>
</evidence>
<evidence type="ECO:0000256" key="5">
    <source>
        <dbReference type="HAMAP-Rule" id="MF_01334"/>
    </source>
</evidence>
<evidence type="ECO:0000259" key="7">
    <source>
        <dbReference type="Pfam" id="PF14693"/>
    </source>
</evidence>
<sequence length="217" mass="24535">MLGLVSQKRNKEEKVCLLRDQGLIPGVLYGPKTKAAPVKVDEKEFHKIYEEAGESSLIQLKSAEGALPVLIKEIQRDPVRGQIIHVDFYQPPLDEKIEVRVPLVFQGEAPAVRDLGGTFLKNTQEVDVKAFPQNLPHELIVDISGLKTFEDKILIRNLVHDEEVEILHDLEDVVAQVVETQNIEAELEQPVVENVEAVEQVKEEKKEEVHEETKEAQ</sequence>
<proteinExistence type="inferred from homology"/>
<evidence type="ECO:0000256" key="3">
    <source>
        <dbReference type="ARBA" id="ARBA00022980"/>
    </source>
</evidence>
<dbReference type="AlphaFoldDB" id="A0A1G2QWS9"/>
<protein>
    <recommendedName>
        <fullName evidence="5">Large ribosomal subunit protein bL25</fullName>
    </recommendedName>
    <alternativeName>
        <fullName evidence="5">General stress protein CTC</fullName>
    </alternativeName>
</protein>
<gene>
    <name evidence="5" type="primary">rplY</name>
    <name evidence="5" type="synonym">ctc</name>
    <name evidence="8" type="ORF">A2843_00880</name>
</gene>
<dbReference type="PANTHER" id="PTHR33284:SF1">
    <property type="entry name" value="RIBOSOMAL PROTEIN L25_GLN-TRNA SYNTHETASE, ANTI-CODON-BINDING DOMAIN-CONTAINING PROTEIN"/>
    <property type="match status" value="1"/>
</dbReference>
<dbReference type="PANTHER" id="PTHR33284">
    <property type="entry name" value="RIBOSOMAL PROTEIN L25/GLN-TRNA SYNTHETASE, ANTI-CODON-BINDING DOMAIN-CONTAINING PROTEIN"/>
    <property type="match status" value="1"/>
</dbReference>
<comment type="similarity">
    <text evidence="5">Belongs to the bacterial ribosomal protein bL25 family. CTC subfamily.</text>
</comment>
<keyword evidence="4 5" id="KW-0687">Ribonucleoprotein</keyword>
<dbReference type="CDD" id="cd00495">
    <property type="entry name" value="Ribosomal_L25_TL5_CTC"/>
    <property type="match status" value="1"/>
</dbReference>
<dbReference type="Pfam" id="PF14693">
    <property type="entry name" value="Ribosomal_TL5_C"/>
    <property type="match status" value="1"/>
</dbReference>
<organism evidence="8 9">
    <name type="scientific">Candidatus Wildermuthbacteria bacterium RIFCSPHIGHO2_01_FULL_48_27b</name>
    <dbReference type="NCBI Taxonomy" id="1802447"/>
    <lineage>
        <taxon>Bacteria</taxon>
        <taxon>Candidatus Wildermuthiibacteriota</taxon>
    </lineage>
</organism>
<dbReference type="GO" id="GO:0008097">
    <property type="term" value="F:5S rRNA binding"/>
    <property type="evidence" value="ECO:0007669"/>
    <property type="project" value="InterPro"/>
</dbReference>
<dbReference type="InterPro" id="IPR037121">
    <property type="entry name" value="Ribosomal_bL25_C"/>
</dbReference>
<comment type="function">
    <text evidence="5">This is one of the proteins that binds to the 5S RNA in the ribosome where it forms part of the central protuberance.</text>
</comment>
<feature type="domain" description="Large ribosomal subunit protein bL25 beta" evidence="7">
    <location>
        <begin position="96"/>
        <end position="180"/>
    </location>
</feature>
<dbReference type="GO" id="GO:0006412">
    <property type="term" value="P:translation"/>
    <property type="evidence" value="ECO:0007669"/>
    <property type="project" value="UniProtKB-UniRule"/>
</dbReference>
<evidence type="ECO:0000313" key="9">
    <source>
        <dbReference type="Proteomes" id="UP000178170"/>
    </source>
</evidence>
<dbReference type="InterPro" id="IPR020056">
    <property type="entry name" value="Rbsml_bL25/Gln-tRNA_synth_N"/>
</dbReference>
<dbReference type="Pfam" id="PF01386">
    <property type="entry name" value="Ribosomal_L25p"/>
    <property type="match status" value="1"/>
</dbReference>
<dbReference type="EMBL" id="MHTS01000001">
    <property type="protein sequence ID" value="OHA65074.1"/>
    <property type="molecule type" value="Genomic_DNA"/>
</dbReference>
<dbReference type="Proteomes" id="UP000178170">
    <property type="component" value="Unassembled WGS sequence"/>
</dbReference>
<keyword evidence="1 5" id="KW-0699">rRNA-binding</keyword>
<comment type="caution">
    <text evidence="8">The sequence shown here is derived from an EMBL/GenBank/DDBJ whole genome shotgun (WGS) entry which is preliminary data.</text>
</comment>
<keyword evidence="3 5" id="KW-0689">Ribosomal protein</keyword>
<keyword evidence="2 5" id="KW-0694">RNA-binding</keyword>
<dbReference type="GO" id="GO:0022625">
    <property type="term" value="C:cytosolic large ribosomal subunit"/>
    <property type="evidence" value="ECO:0007669"/>
    <property type="project" value="TreeGrafter"/>
</dbReference>
<dbReference type="Gene3D" id="2.40.240.10">
    <property type="entry name" value="Ribosomal Protein L25, Chain P"/>
    <property type="match status" value="1"/>
</dbReference>
<evidence type="ECO:0000256" key="2">
    <source>
        <dbReference type="ARBA" id="ARBA00022884"/>
    </source>
</evidence>
<evidence type="ECO:0000256" key="1">
    <source>
        <dbReference type="ARBA" id="ARBA00022730"/>
    </source>
</evidence>
<dbReference type="HAMAP" id="MF_01334">
    <property type="entry name" value="Ribosomal_bL25_CTC"/>
    <property type="match status" value="1"/>
</dbReference>
<dbReference type="Gene3D" id="2.170.120.20">
    <property type="entry name" value="Ribosomal protein L25, beta domain"/>
    <property type="match status" value="1"/>
</dbReference>